<evidence type="ECO:0000256" key="4">
    <source>
        <dbReference type="ARBA" id="ARBA00023163"/>
    </source>
</evidence>
<evidence type="ECO:0000256" key="1">
    <source>
        <dbReference type="ARBA" id="ARBA00009437"/>
    </source>
</evidence>
<evidence type="ECO:0000313" key="6">
    <source>
        <dbReference type="EMBL" id="STR44623.1"/>
    </source>
</evidence>
<protein>
    <submittedName>
        <fullName evidence="6">D-malate degradation protein R</fullName>
    </submittedName>
    <submittedName>
        <fullName evidence="7">DNA-binding transcriptional LysR family regulator</fullName>
    </submittedName>
</protein>
<dbReference type="InterPro" id="IPR036390">
    <property type="entry name" value="WH_DNA-bd_sf"/>
</dbReference>
<reference evidence="6 8" key="1">
    <citation type="submission" date="2018-06" db="EMBL/GenBank/DDBJ databases">
        <authorList>
            <consortium name="Pathogen Informatics"/>
            <person name="Doyle S."/>
        </authorList>
    </citation>
    <scope>NUCLEOTIDE SEQUENCE [LARGE SCALE GENOMIC DNA]</scope>
    <source>
        <strain evidence="6 8">NCTC11159</strain>
    </source>
</reference>
<dbReference type="InterPro" id="IPR005119">
    <property type="entry name" value="LysR_subst-bd"/>
</dbReference>
<dbReference type="GO" id="GO:0003700">
    <property type="term" value="F:DNA-binding transcription factor activity"/>
    <property type="evidence" value="ECO:0007669"/>
    <property type="project" value="InterPro"/>
</dbReference>
<dbReference type="EMBL" id="SMBT01000006">
    <property type="protein sequence ID" value="TCU86212.1"/>
    <property type="molecule type" value="Genomic_DNA"/>
</dbReference>
<dbReference type="Pfam" id="PF03466">
    <property type="entry name" value="LysR_substrate"/>
    <property type="match status" value="1"/>
</dbReference>
<dbReference type="InterPro" id="IPR036388">
    <property type="entry name" value="WH-like_DNA-bd_sf"/>
</dbReference>
<keyword evidence="9" id="KW-1185">Reference proteome</keyword>
<comment type="similarity">
    <text evidence="1">Belongs to the LysR transcriptional regulatory family.</text>
</comment>
<dbReference type="PROSITE" id="PS50931">
    <property type="entry name" value="HTH_LYSR"/>
    <property type="match status" value="1"/>
</dbReference>
<dbReference type="GO" id="GO:0006351">
    <property type="term" value="P:DNA-templated transcription"/>
    <property type="evidence" value="ECO:0007669"/>
    <property type="project" value="TreeGrafter"/>
</dbReference>
<gene>
    <name evidence="6" type="primary">dmlR_9</name>
    <name evidence="7" type="ORF">EV682_10696</name>
    <name evidence="6" type="ORF">NCTC11159_03162</name>
</gene>
<dbReference type="CDD" id="cd08422">
    <property type="entry name" value="PBP2_CrgA_like"/>
    <property type="match status" value="1"/>
</dbReference>
<name>A0A377SUE2_9NEIS</name>
<dbReference type="InterPro" id="IPR000847">
    <property type="entry name" value="LysR_HTH_N"/>
</dbReference>
<feature type="domain" description="HTH lysR-type" evidence="5">
    <location>
        <begin position="5"/>
        <end position="62"/>
    </location>
</feature>
<dbReference type="RefSeq" id="WP_115228408.1">
    <property type="nucleotide sequence ID" value="NZ_CAWOLO010000006.1"/>
</dbReference>
<dbReference type="Proteomes" id="UP000295794">
    <property type="component" value="Unassembled WGS sequence"/>
</dbReference>
<evidence type="ECO:0000313" key="9">
    <source>
        <dbReference type="Proteomes" id="UP000295794"/>
    </source>
</evidence>
<dbReference type="PANTHER" id="PTHR30537:SF21">
    <property type="entry name" value="HTH-TYPE TRANSCRIPTIONAL REGULATOR SINR-RELATED"/>
    <property type="match status" value="1"/>
</dbReference>
<dbReference type="Proteomes" id="UP000255108">
    <property type="component" value="Unassembled WGS sequence"/>
</dbReference>
<sequence>MKTMPSSDALLVFDALARLRSFTAAADELGCAKSYVSQNIKRLEADLGAVLVLRTTRRVTLTEVGQTLAMRAAQLRVLMEGLKAEVSSMQDQLAGPLLISSPSGIGQYVLAPVLAEFAIQYPGVQVHMTAQNKLQDMAGEGIDFCLHSRTVLDDSMVARPLGFTQKRLYASPLYLAKAAKLQHPCDLQQHQVFCHESLHEQMGWQLEKNGEVVRVELRPTLVCNTFGAIASAVEAGYGVGLLDNIIAAPYLRQGLMQAVLPDWLATPKPYFLVFPYRQPMPKKYEAFIQFAVPRLQAKLKESMSADTLAG</sequence>
<dbReference type="OrthoDB" id="8579547at2"/>
<dbReference type="SUPFAM" id="SSF46785">
    <property type="entry name" value="Winged helix' DNA-binding domain"/>
    <property type="match status" value="1"/>
</dbReference>
<proteinExistence type="inferred from homology"/>
<dbReference type="Gene3D" id="3.40.190.290">
    <property type="match status" value="1"/>
</dbReference>
<dbReference type="PANTHER" id="PTHR30537">
    <property type="entry name" value="HTH-TYPE TRANSCRIPTIONAL REGULATOR"/>
    <property type="match status" value="1"/>
</dbReference>
<dbReference type="AlphaFoldDB" id="A0A377SUE2"/>
<keyword evidence="3 7" id="KW-0238">DNA-binding</keyword>
<keyword evidence="2" id="KW-0805">Transcription regulation</keyword>
<dbReference type="GO" id="GO:0043565">
    <property type="term" value="F:sequence-specific DNA binding"/>
    <property type="evidence" value="ECO:0007669"/>
    <property type="project" value="TreeGrafter"/>
</dbReference>
<evidence type="ECO:0000313" key="8">
    <source>
        <dbReference type="Proteomes" id="UP000255108"/>
    </source>
</evidence>
<accession>A0A377SUE2</accession>
<dbReference type="InterPro" id="IPR058163">
    <property type="entry name" value="LysR-type_TF_proteobact-type"/>
</dbReference>
<dbReference type="SUPFAM" id="SSF53850">
    <property type="entry name" value="Periplasmic binding protein-like II"/>
    <property type="match status" value="1"/>
</dbReference>
<reference evidence="7 9" key="2">
    <citation type="submission" date="2019-03" db="EMBL/GenBank/DDBJ databases">
        <title>Genomic Encyclopedia of Type Strains, Phase IV (KMG-IV): sequencing the most valuable type-strain genomes for metagenomic binning, comparative biology and taxonomic classification.</title>
        <authorList>
            <person name="Goeker M."/>
        </authorList>
    </citation>
    <scope>NUCLEOTIDE SEQUENCE [LARGE SCALE GENOMIC DNA]</scope>
    <source>
        <strain evidence="7 9">DSM 3764</strain>
    </source>
</reference>
<organism evidence="6 8">
    <name type="scientific">Iodobacter fluviatilis</name>
    <dbReference type="NCBI Taxonomy" id="537"/>
    <lineage>
        <taxon>Bacteria</taxon>
        <taxon>Pseudomonadati</taxon>
        <taxon>Pseudomonadota</taxon>
        <taxon>Betaproteobacteria</taxon>
        <taxon>Neisseriales</taxon>
        <taxon>Chitinibacteraceae</taxon>
        <taxon>Iodobacter</taxon>
    </lineage>
</organism>
<evidence type="ECO:0000256" key="3">
    <source>
        <dbReference type="ARBA" id="ARBA00023125"/>
    </source>
</evidence>
<evidence type="ECO:0000313" key="7">
    <source>
        <dbReference type="EMBL" id="TCU86212.1"/>
    </source>
</evidence>
<dbReference type="Pfam" id="PF00126">
    <property type="entry name" value="HTH_1"/>
    <property type="match status" value="1"/>
</dbReference>
<dbReference type="Gene3D" id="1.10.10.10">
    <property type="entry name" value="Winged helix-like DNA-binding domain superfamily/Winged helix DNA-binding domain"/>
    <property type="match status" value="1"/>
</dbReference>
<keyword evidence="4" id="KW-0804">Transcription</keyword>
<evidence type="ECO:0000256" key="2">
    <source>
        <dbReference type="ARBA" id="ARBA00023015"/>
    </source>
</evidence>
<dbReference type="EMBL" id="UGHR01000003">
    <property type="protein sequence ID" value="STR44623.1"/>
    <property type="molecule type" value="Genomic_DNA"/>
</dbReference>
<evidence type="ECO:0000259" key="5">
    <source>
        <dbReference type="PROSITE" id="PS50931"/>
    </source>
</evidence>
<dbReference type="FunFam" id="1.10.10.10:FF:000001">
    <property type="entry name" value="LysR family transcriptional regulator"/>
    <property type="match status" value="1"/>
</dbReference>